<dbReference type="GO" id="GO:0043565">
    <property type="term" value="F:sequence-specific DNA binding"/>
    <property type="evidence" value="ECO:0007669"/>
    <property type="project" value="InterPro"/>
</dbReference>
<gene>
    <name evidence="1" type="ORF">CFBP5473_11010</name>
    <name evidence="2" type="ORF">J5285_08715</name>
</gene>
<dbReference type="Proteomes" id="UP000826513">
    <property type="component" value="Chromosome 1"/>
</dbReference>
<evidence type="ECO:0000313" key="4">
    <source>
        <dbReference type="Proteomes" id="UP000826513"/>
    </source>
</evidence>
<protein>
    <submittedName>
        <fullName evidence="1">Uncharacterized protein</fullName>
    </submittedName>
</protein>
<dbReference type="AlphaFoldDB" id="A0A4D7DWJ2"/>
<accession>A0A4D7DWJ2</accession>
<keyword evidence="4" id="KW-1185">Reference proteome</keyword>
<reference evidence="1 3" key="1">
    <citation type="submission" date="2019-04" db="EMBL/GenBank/DDBJ databases">
        <title>Complete genome sequence of Agrobacterium larrymoorei CFBP5473.</title>
        <authorList>
            <person name="Haryono M."/>
            <person name="Chou L."/>
            <person name="Lin Y.-C."/>
            <person name="Lai E.-M."/>
            <person name="Kuo C.-H."/>
        </authorList>
    </citation>
    <scope>NUCLEOTIDE SEQUENCE [LARGE SCALE GENOMIC DNA]</scope>
    <source>
        <strain evidence="1 3">CFBP5473</strain>
    </source>
</reference>
<proteinExistence type="predicted"/>
<dbReference type="InterPro" id="IPR010921">
    <property type="entry name" value="Trp_repressor/repl_initiator"/>
</dbReference>
<evidence type="ECO:0000313" key="3">
    <source>
        <dbReference type="Proteomes" id="UP000298545"/>
    </source>
</evidence>
<dbReference type="KEGG" id="alf:CFBP5473_11010"/>
<dbReference type="EMBL" id="CP039691">
    <property type="protein sequence ID" value="QCI99159.1"/>
    <property type="molecule type" value="Genomic_DNA"/>
</dbReference>
<dbReference type="OrthoDB" id="8480222at2"/>
<sequence length="94" mass="10729">MFVLVSGESHRRDRRHAMNHIRQISIYVCHVGLSLPVPVVAQCFGRDRSTIKTTCLLVEERRENPGFDDFVSMLERLARSMFQIVKGEADVGVN</sequence>
<dbReference type="SUPFAM" id="SSF48295">
    <property type="entry name" value="TrpR-like"/>
    <property type="match status" value="1"/>
</dbReference>
<dbReference type="Gene3D" id="1.10.1750.10">
    <property type="match status" value="1"/>
</dbReference>
<dbReference type="STRING" id="1367849.GCA_000518585_04678"/>
<dbReference type="Proteomes" id="UP000298545">
    <property type="component" value="Chromosome circular"/>
</dbReference>
<dbReference type="EMBL" id="CP072167">
    <property type="protein sequence ID" value="QYA08526.1"/>
    <property type="molecule type" value="Genomic_DNA"/>
</dbReference>
<evidence type="ECO:0000313" key="2">
    <source>
        <dbReference type="EMBL" id="QYA08526.1"/>
    </source>
</evidence>
<name>A0A4D7DWJ2_9HYPH</name>
<organism evidence="1 3">
    <name type="scientific">Agrobacterium larrymoorei</name>
    <dbReference type="NCBI Taxonomy" id="160699"/>
    <lineage>
        <taxon>Bacteria</taxon>
        <taxon>Pseudomonadati</taxon>
        <taxon>Pseudomonadota</taxon>
        <taxon>Alphaproteobacteria</taxon>
        <taxon>Hyphomicrobiales</taxon>
        <taxon>Rhizobiaceae</taxon>
        <taxon>Rhizobium/Agrobacterium group</taxon>
        <taxon>Agrobacterium</taxon>
    </lineage>
</organism>
<reference evidence="2 4" key="2">
    <citation type="submission" date="2021-03" db="EMBL/GenBank/DDBJ databases">
        <title>Rapid diversification of plasmids in a genus of pathogenic and nitrogen fixing bacteria.</title>
        <authorList>
            <person name="Weisberg A.J."/>
            <person name="Miller M."/>
            <person name="Ream W."/>
            <person name="Grunwald N.J."/>
            <person name="Chang J.H."/>
        </authorList>
    </citation>
    <scope>NUCLEOTIDE SEQUENCE [LARGE SCALE GENOMIC DNA]</scope>
    <source>
        <strain evidence="2 4">AF3.44</strain>
    </source>
</reference>
<evidence type="ECO:0000313" key="1">
    <source>
        <dbReference type="EMBL" id="QCI99159.1"/>
    </source>
</evidence>